<comment type="caution">
    <text evidence="1">The sequence shown here is derived from an EMBL/GenBank/DDBJ whole genome shotgun (WGS) entry which is preliminary data.</text>
</comment>
<accession>A0A0P9XRI5</accession>
<evidence type="ECO:0000313" key="2">
    <source>
        <dbReference type="Proteomes" id="UP000050396"/>
    </source>
</evidence>
<name>A0A0P9XRI5_PSESH</name>
<dbReference type="AlphaFoldDB" id="A0A0P9XRI5"/>
<gene>
    <name evidence="1" type="ORF">ALO55_04957</name>
</gene>
<reference evidence="1 2" key="1">
    <citation type="submission" date="2015-09" db="EMBL/GenBank/DDBJ databases">
        <title>Genome announcement of multiple Pseudomonas syringae strains.</title>
        <authorList>
            <person name="Thakur S."/>
            <person name="Wang P.W."/>
            <person name="Gong Y."/>
            <person name="Weir B.S."/>
            <person name="Guttman D.S."/>
        </authorList>
    </citation>
    <scope>NUCLEOTIDE SEQUENCE [LARGE SCALE GENOMIC DNA]</scope>
    <source>
        <strain evidence="1 2">ICMP2740</strain>
    </source>
</reference>
<dbReference type="Proteomes" id="UP000050396">
    <property type="component" value="Unassembled WGS sequence"/>
</dbReference>
<organism evidence="1 2">
    <name type="scientific">Pseudomonas savastanoi pv. phaseolicola</name>
    <name type="common">Pseudomonas syringae pv. phaseolicola</name>
    <dbReference type="NCBI Taxonomy" id="319"/>
    <lineage>
        <taxon>Bacteria</taxon>
        <taxon>Pseudomonadati</taxon>
        <taxon>Pseudomonadota</taxon>
        <taxon>Gammaproteobacteria</taxon>
        <taxon>Pseudomonadales</taxon>
        <taxon>Pseudomonadaceae</taxon>
        <taxon>Pseudomonas</taxon>
    </lineage>
</organism>
<sequence length="41" mass="4622">MQARPLLARIKKPAEAGCFFHQYHSDILSVAIPAMVIIRDL</sequence>
<proteinExistence type="predicted"/>
<protein>
    <submittedName>
        <fullName evidence="1">Uncharacterized protein</fullName>
    </submittedName>
</protein>
<dbReference type="EMBL" id="LJQZ01000060">
    <property type="protein sequence ID" value="KPY20391.1"/>
    <property type="molecule type" value="Genomic_DNA"/>
</dbReference>
<evidence type="ECO:0000313" key="1">
    <source>
        <dbReference type="EMBL" id="KPY20391.1"/>
    </source>
</evidence>